<feature type="compositionally biased region" description="Low complexity" evidence="2">
    <location>
        <begin position="171"/>
        <end position="180"/>
    </location>
</feature>
<organism evidence="3 4">
    <name type="scientific">Meloidogyne hapla</name>
    <name type="common">Root-knot nematode worm</name>
    <dbReference type="NCBI Taxonomy" id="6305"/>
    <lineage>
        <taxon>Eukaryota</taxon>
        <taxon>Metazoa</taxon>
        <taxon>Ecdysozoa</taxon>
        <taxon>Nematoda</taxon>
        <taxon>Chromadorea</taxon>
        <taxon>Rhabditida</taxon>
        <taxon>Tylenchina</taxon>
        <taxon>Tylenchomorpha</taxon>
        <taxon>Tylenchoidea</taxon>
        <taxon>Meloidogynidae</taxon>
        <taxon>Meloidogyninae</taxon>
        <taxon>Meloidogyne</taxon>
    </lineage>
</organism>
<feature type="coiled-coil region" evidence="1">
    <location>
        <begin position="558"/>
        <end position="621"/>
    </location>
</feature>
<feature type="compositionally biased region" description="Basic residues" evidence="2">
    <location>
        <begin position="669"/>
        <end position="681"/>
    </location>
</feature>
<accession>A0A1I8BDN1</accession>
<feature type="compositionally biased region" description="Low complexity" evidence="2">
    <location>
        <begin position="481"/>
        <end position="500"/>
    </location>
</feature>
<protein>
    <submittedName>
        <fullName evidence="4">Uncharacterized protein</fullName>
    </submittedName>
</protein>
<evidence type="ECO:0000313" key="4">
    <source>
        <dbReference type="WBParaSite" id="MhA1_Contig2003.frz3.fgene1"/>
    </source>
</evidence>
<dbReference type="AlphaFoldDB" id="A0A1I8BDN1"/>
<keyword evidence="1" id="KW-0175">Coiled coil</keyword>
<evidence type="ECO:0000256" key="2">
    <source>
        <dbReference type="SAM" id="MobiDB-lite"/>
    </source>
</evidence>
<feature type="region of interest" description="Disordered" evidence="2">
    <location>
        <begin position="228"/>
        <end position="273"/>
    </location>
</feature>
<reference evidence="4" key="1">
    <citation type="submission" date="2016-11" db="UniProtKB">
        <authorList>
            <consortium name="WormBaseParasite"/>
        </authorList>
    </citation>
    <scope>IDENTIFICATION</scope>
</reference>
<evidence type="ECO:0000313" key="3">
    <source>
        <dbReference type="Proteomes" id="UP000095281"/>
    </source>
</evidence>
<keyword evidence="3" id="KW-1185">Reference proteome</keyword>
<feature type="region of interest" description="Disordered" evidence="2">
    <location>
        <begin position="432"/>
        <end position="506"/>
    </location>
</feature>
<feature type="region of interest" description="Disordered" evidence="2">
    <location>
        <begin position="661"/>
        <end position="681"/>
    </location>
</feature>
<proteinExistence type="predicted"/>
<dbReference type="WBParaSite" id="MhA1_Contig2003.frz3.fgene1">
    <property type="protein sequence ID" value="MhA1_Contig2003.frz3.fgene1"/>
    <property type="gene ID" value="MhA1_Contig2003.frz3.fgene1"/>
</dbReference>
<sequence>MLINEGESCEFFEKIMKLEVWIIDSNEILLTSLPISLNKIITINTNSSYKVEEYSYQKEIEILYPRRLIKFIVNKFGNKTPQEMRIECKNKIKILELDPKKEDDVYESCETKVCVCQNNEYLLYYEIEGIETKIELKCEEAFDEDKINIYFINIELNSTCKLISKTNSLASSSSSQNLQRNKNKSHFGDENHKCKKLKEKEKIEESTKNIGRILESPWDDVLEISRFHQTDQGQINPNTPTTKTSTPTFSNSPTESQKREMLPPFHPSSSRTNNNLAQLQLNKQEQWQRFLRQQSFQDSSISPTGQQNQTKQFIRNPSFQSSSSHSQNILSPTGNQLQNRQNIFNRQHSFQESSQTISPTQEQQINEQLFGSPSSQNISSLQIPNITSLNQQLASENTNTESLFQQIDQQHSPQSNHHNQQQIPISISNPQNIFSNQQTHNNYSNDYFGRLPLESPKTSNQINNFQNEHQIQTPQQNKIPQNISISSSTSKSSSSGQNTSTDDDKNKNEKIAEIVYNLQKTIEKMRYQRSQNNELYKYLLDLKEKSLQQKEVPEAINNQNIINENLNIEQNKELLQSQNELTGNDEEQYLHLLQHFNEPTLNNQSINNLFLDNNMEELQQQNINVGEHQIQQIPDHQINNQQNIGEMLGTSSEPVMTNFNEQTQQKEKQTRKRKTKNLKDI</sequence>
<feature type="compositionally biased region" description="Polar residues" evidence="2">
    <location>
        <begin position="456"/>
        <end position="480"/>
    </location>
</feature>
<dbReference type="Proteomes" id="UP000095281">
    <property type="component" value="Unplaced"/>
</dbReference>
<evidence type="ECO:0000256" key="1">
    <source>
        <dbReference type="SAM" id="Coils"/>
    </source>
</evidence>
<name>A0A1I8BDN1_MELHA</name>
<feature type="region of interest" description="Disordered" evidence="2">
    <location>
        <begin position="171"/>
        <end position="194"/>
    </location>
</feature>
<feature type="compositionally biased region" description="Low complexity" evidence="2">
    <location>
        <begin position="236"/>
        <end position="254"/>
    </location>
</feature>